<evidence type="ECO:0000259" key="3">
    <source>
        <dbReference type="Pfam" id="PF21787"/>
    </source>
</evidence>
<comment type="caution">
    <text evidence="5">The sequence shown here is derived from an EMBL/GenBank/DDBJ whole genome shotgun (WGS) entry which is preliminary data.</text>
</comment>
<keyword evidence="6" id="KW-1185">Reference proteome</keyword>
<reference evidence="5" key="1">
    <citation type="journal article" date="2023" name="Insect Mol. Biol.">
        <title>Genome sequencing provides insights into the evolution of gene families encoding plant cell wall-degrading enzymes in longhorned beetles.</title>
        <authorList>
            <person name="Shin N.R."/>
            <person name="Okamura Y."/>
            <person name="Kirsch R."/>
            <person name="Pauchet Y."/>
        </authorList>
    </citation>
    <scope>NUCLEOTIDE SEQUENCE</scope>
    <source>
        <strain evidence="5">MMC_N1</strain>
    </source>
</reference>
<dbReference type="InterPro" id="IPR048365">
    <property type="entry name" value="TNP-like_RNaseH_N"/>
</dbReference>
<feature type="domain" description="THAP9-like helix-turn-helix" evidence="2">
    <location>
        <begin position="85"/>
        <end position="151"/>
    </location>
</feature>
<feature type="coiled-coil region" evidence="1">
    <location>
        <begin position="49"/>
        <end position="76"/>
    </location>
</feature>
<evidence type="ECO:0000313" key="6">
    <source>
        <dbReference type="Proteomes" id="UP001162164"/>
    </source>
</evidence>
<evidence type="ECO:0008006" key="7">
    <source>
        <dbReference type="Google" id="ProtNLM"/>
    </source>
</evidence>
<sequence length="461" mass="52356">MEHEVKEVLSKKPIILQNLVIQPAAEIGVSQGVPTGQTSSVGVQTSRLFSRSTEELRLLKAENSKLKAQLAQEKTKKWSSHKFEEICNEFLSPELSSLVKMQIQLAGSGEKGQRYSNAFKQFCLTLYFLGPKSYRYLKKICKLPSVRSLQRFVEIIKFKPGVNDMLFEILKFKVTNMNAKDKICYISVDEMALKKHLFYNYTLDEIVGVEDNGTERTCFVPATSAAVFMLTGINSKWKQPIGYALSATSLKAVDVKKILDQFIDKVTSIGLDVVALVTDMGSNFIHLSNMLGVTSENSLVYLGKKQILYYFDPCHLIKAARNNLMTATFKWEEFTASWKDVEMYFAKDRQALNRMAPKLTQTHLSPTNFQKMKVSLAVQVLSNTVASAIETYIHFDQLPSEAAGTAQFLRKFDKLFNIFNSLSKNPTSKLDYAFQGDQTQLEFLHNAKSFFRKYKSIQQQK</sequence>
<dbReference type="EMBL" id="JAPWTJ010000720">
    <property type="protein sequence ID" value="KAJ8976153.1"/>
    <property type="molecule type" value="Genomic_DNA"/>
</dbReference>
<gene>
    <name evidence="5" type="ORF">NQ317_018092</name>
</gene>
<dbReference type="Pfam" id="PF21787">
    <property type="entry name" value="TNP-like_RNaseH_N"/>
    <property type="match status" value="1"/>
</dbReference>
<evidence type="ECO:0000313" key="5">
    <source>
        <dbReference type="EMBL" id="KAJ8976153.1"/>
    </source>
</evidence>
<dbReference type="Proteomes" id="UP001162164">
    <property type="component" value="Unassembled WGS sequence"/>
</dbReference>
<evidence type="ECO:0000259" key="2">
    <source>
        <dbReference type="Pfam" id="PF12017"/>
    </source>
</evidence>
<evidence type="ECO:0000256" key="1">
    <source>
        <dbReference type="SAM" id="Coils"/>
    </source>
</evidence>
<keyword evidence="1" id="KW-0175">Coiled coil</keyword>
<feature type="domain" description="Transposable element P transposase-like GTP-binding insertion" evidence="4">
    <location>
        <begin position="314"/>
        <end position="424"/>
    </location>
</feature>
<proteinExistence type="predicted"/>
<evidence type="ECO:0000259" key="4">
    <source>
        <dbReference type="Pfam" id="PF21788"/>
    </source>
</evidence>
<name>A0ABQ9JDV8_9CUCU</name>
<protein>
    <recommendedName>
        <fullName evidence="7">Transposase</fullName>
    </recommendedName>
</protein>
<dbReference type="InterPro" id="IPR021896">
    <property type="entry name" value="THAP9-like_HTH"/>
</dbReference>
<accession>A0ABQ9JDV8</accession>
<dbReference type="InterPro" id="IPR048366">
    <property type="entry name" value="TNP-like_GBD"/>
</dbReference>
<dbReference type="Pfam" id="PF12017">
    <property type="entry name" value="Tnp_P_element"/>
    <property type="match status" value="1"/>
</dbReference>
<dbReference type="Pfam" id="PF21788">
    <property type="entry name" value="TNP-like_GBD"/>
    <property type="match status" value="1"/>
</dbReference>
<feature type="domain" description="Transposable element P transposase-like RNase H" evidence="3">
    <location>
        <begin position="158"/>
        <end position="292"/>
    </location>
</feature>
<organism evidence="5 6">
    <name type="scientific">Molorchus minor</name>
    <dbReference type="NCBI Taxonomy" id="1323400"/>
    <lineage>
        <taxon>Eukaryota</taxon>
        <taxon>Metazoa</taxon>
        <taxon>Ecdysozoa</taxon>
        <taxon>Arthropoda</taxon>
        <taxon>Hexapoda</taxon>
        <taxon>Insecta</taxon>
        <taxon>Pterygota</taxon>
        <taxon>Neoptera</taxon>
        <taxon>Endopterygota</taxon>
        <taxon>Coleoptera</taxon>
        <taxon>Polyphaga</taxon>
        <taxon>Cucujiformia</taxon>
        <taxon>Chrysomeloidea</taxon>
        <taxon>Cerambycidae</taxon>
        <taxon>Lamiinae</taxon>
        <taxon>Monochamini</taxon>
        <taxon>Molorchus</taxon>
    </lineage>
</organism>